<feature type="transmembrane region" description="Helical" evidence="1">
    <location>
        <begin position="69"/>
        <end position="87"/>
    </location>
</feature>
<reference evidence="3 4" key="1">
    <citation type="submission" date="2019-08" db="EMBL/GenBank/DDBJ databases">
        <title>Bacillus genomes from the desert of Cuatro Cienegas, Coahuila.</title>
        <authorList>
            <person name="Olmedo-Alvarez G."/>
        </authorList>
    </citation>
    <scope>NUCLEOTIDE SEQUENCE [LARGE SCALE GENOMIC DNA]</scope>
    <source>
        <strain evidence="3 4">CH40_1T</strain>
    </source>
</reference>
<feature type="transmembrane region" description="Helical" evidence="1">
    <location>
        <begin position="99"/>
        <end position="119"/>
    </location>
</feature>
<evidence type="ECO:0000313" key="3">
    <source>
        <dbReference type="EMBL" id="TYR75273.1"/>
    </source>
</evidence>
<dbReference type="NCBIfam" id="NF037970">
    <property type="entry name" value="vanZ_1"/>
    <property type="match status" value="1"/>
</dbReference>
<feature type="transmembrane region" description="Helical" evidence="1">
    <location>
        <begin position="46"/>
        <end position="64"/>
    </location>
</feature>
<proteinExistence type="predicted"/>
<protein>
    <recommendedName>
        <fullName evidence="2">VanZ-like domain-containing protein</fullName>
    </recommendedName>
</protein>
<evidence type="ECO:0000259" key="2">
    <source>
        <dbReference type="Pfam" id="PF04892"/>
    </source>
</evidence>
<evidence type="ECO:0000256" key="1">
    <source>
        <dbReference type="SAM" id="Phobius"/>
    </source>
</evidence>
<dbReference type="AlphaFoldDB" id="A0A5D4KG87"/>
<dbReference type="InterPro" id="IPR006976">
    <property type="entry name" value="VanZ-like"/>
</dbReference>
<name>A0A5D4KG87_9BACI</name>
<dbReference type="Pfam" id="PF04892">
    <property type="entry name" value="VanZ"/>
    <property type="match status" value="1"/>
</dbReference>
<gene>
    <name evidence="3" type="ORF">FZC79_10950</name>
</gene>
<keyword evidence="1" id="KW-0812">Transmembrane</keyword>
<dbReference type="RefSeq" id="WP_148946858.1">
    <property type="nucleotide sequence ID" value="NZ_JBNIKK010000004.1"/>
</dbReference>
<organism evidence="3 4">
    <name type="scientific">Rossellomorea vietnamensis</name>
    <dbReference type="NCBI Taxonomy" id="218284"/>
    <lineage>
        <taxon>Bacteria</taxon>
        <taxon>Bacillati</taxon>
        <taxon>Bacillota</taxon>
        <taxon>Bacilli</taxon>
        <taxon>Bacillales</taxon>
        <taxon>Bacillaceae</taxon>
        <taxon>Rossellomorea</taxon>
    </lineage>
</organism>
<keyword evidence="1" id="KW-0472">Membrane</keyword>
<feature type="transmembrane region" description="Helical" evidence="1">
    <location>
        <begin position="7"/>
        <end position="24"/>
    </location>
</feature>
<accession>A0A5D4KG87</accession>
<sequence length="144" mass="16280">MLRIVKWALTAAPFIYMALIWYMSSNPADMIIKMEDEWLDRTFKESLHLVEFAILYVLFILALLAHDRLTYAASFAAALAAGFYGLTDEIHQSFVPYRSATLIDAAKDLFGVAVCLVIVNRTYFGNKNHAIARGMEKVRVKLNG</sequence>
<feature type="domain" description="VanZ-like" evidence="2">
    <location>
        <begin position="22"/>
        <end position="119"/>
    </location>
</feature>
<dbReference type="Proteomes" id="UP000323317">
    <property type="component" value="Unassembled WGS sequence"/>
</dbReference>
<comment type="caution">
    <text evidence="3">The sequence shown here is derived from an EMBL/GenBank/DDBJ whole genome shotgun (WGS) entry which is preliminary data.</text>
</comment>
<dbReference type="EMBL" id="VTEH01000007">
    <property type="protein sequence ID" value="TYR75273.1"/>
    <property type="molecule type" value="Genomic_DNA"/>
</dbReference>
<evidence type="ECO:0000313" key="4">
    <source>
        <dbReference type="Proteomes" id="UP000323317"/>
    </source>
</evidence>
<keyword evidence="1" id="KW-1133">Transmembrane helix</keyword>